<evidence type="ECO:0000313" key="2">
    <source>
        <dbReference type="EMBL" id="KAJ1176094.1"/>
    </source>
</evidence>
<feature type="compositionally biased region" description="Basic and acidic residues" evidence="1">
    <location>
        <begin position="112"/>
        <end position="126"/>
    </location>
</feature>
<gene>
    <name evidence="2" type="ORF">NDU88_001377</name>
</gene>
<keyword evidence="3" id="KW-1185">Reference proteome</keyword>
<dbReference type="AlphaFoldDB" id="A0AAV7TJI3"/>
<feature type="compositionally biased region" description="Basic and acidic residues" evidence="1">
    <location>
        <begin position="135"/>
        <end position="146"/>
    </location>
</feature>
<feature type="compositionally biased region" description="Basic and acidic residues" evidence="1">
    <location>
        <begin position="40"/>
        <end position="51"/>
    </location>
</feature>
<feature type="region of interest" description="Disordered" evidence="1">
    <location>
        <begin position="23"/>
        <end position="176"/>
    </location>
</feature>
<name>A0AAV7TJI3_PLEWA</name>
<organism evidence="2 3">
    <name type="scientific">Pleurodeles waltl</name>
    <name type="common">Iberian ribbed newt</name>
    <dbReference type="NCBI Taxonomy" id="8319"/>
    <lineage>
        <taxon>Eukaryota</taxon>
        <taxon>Metazoa</taxon>
        <taxon>Chordata</taxon>
        <taxon>Craniata</taxon>
        <taxon>Vertebrata</taxon>
        <taxon>Euteleostomi</taxon>
        <taxon>Amphibia</taxon>
        <taxon>Batrachia</taxon>
        <taxon>Caudata</taxon>
        <taxon>Salamandroidea</taxon>
        <taxon>Salamandridae</taxon>
        <taxon>Pleurodelinae</taxon>
        <taxon>Pleurodeles</taxon>
    </lineage>
</organism>
<dbReference type="EMBL" id="JANPWB010000006">
    <property type="protein sequence ID" value="KAJ1176094.1"/>
    <property type="molecule type" value="Genomic_DNA"/>
</dbReference>
<accession>A0AAV7TJI3</accession>
<dbReference type="Proteomes" id="UP001066276">
    <property type="component" value="Chromosome 3_2"/>
</dbReference>
<protein>
    <submittedName>
        <fullName evidence="2">Uncharacterized protein</fullName>
    </submittedName>
</protein>
<evidence type="ECO:0000256" key="1">
    <source>
        <dbReference type="SAM" id="MobiDB-lite"/>
    </source>
</evidence>
<reference evidence="2" key="1">
    <citation type="journal article" date="2022" name="bioRxiv">
        <title>Sequencing and chromosome-scale assembly of the giantPleurodeles waltlgenome.</title>
        <authorList>
            <person name="Brown T."/>
            <person name="Elewa A."/>
            <person name="Iarovenko S."/>
            <person name="Subramanian E."/>
            <person name="Araus A.J."/>
            <person name="Petzold A."/>
            <person name="Susuki M."/>
            <person name="Suzuki K.-i.T."/>
            <person name="Hayashi T."/>
            <person name="Toyoda A."/>
            <person name="Oliveira C."/>
            <person name="Osipova E."/>
            <person name="Leigh N.D."/>
            <person name="Simon A."/>
            <person name="Yun M.H."/>
        </authorList>
    </citation>
    <scope>NUCLEOTIDE SEQUENCE</scope>
    <source>
        <strain evidence="2">20211129_DDA</strain>
        <tissue evidence="2">Liver</tissue>
    </source>
</reference>
<proteinExistence type="predicted"/>
<comment type="caution">
    <text evidence="2">The sequence shown here is derived from an EMBL/GenBank/DDBJ whole genome shotgun (WGS) entry which is preliminary data.</text>
</comment>
<feature type="compositionally biased region" description="Basic and acidic residues" evidence="1">
    <location>
        <begin position="62"/>
        <end position="74"/>
    </location>
</feature>
<evidence type="ECO:0000313" key="3">
    <source>
        <dbReference type="Proteomes" id="UP001066276"/>
    </source>
</evidence>
<sequence>MSEPVGPSITLQSRQVCGSRRLSFDPAQDASDWRCSGSAQDDKNGVHRCPDNDVATSFHVNPDVRVHAETKGEDGLEEGVTEQKDAEEPGGTESGGPEDDRRTGNTEEAADPEPKERTGETLEGRHVPGGAWLTKCDRTSSLVKREAGKKRKERHFMGQKGHNTFNVDNIRDYNKL</sequence>